<sequence length="377" mass="42742">MDNNYTKKYKIPTIFEESIQPGRTDRQLIALDAGYSSIKVFAKNGYFAFPSFAKPVQGELLQIAIPRDTDILFREKGETWYVGDIAQRSVDVGDVNEKESSLFARNRYFSPMYRVLCLTGIAMGITNKLPVFVQTGLPPEYLDDDAEYVKDTIAGVHSFELKIGRGDWKKYDFVIIKEHIRLISQPLGSLMSVIFDKAGKPAYQREFMQKNLCVLDPGFGTLDTFSFQNLAAQKSQTYSNFGMKAVLKKTIELLHKNVSLTEFQSCLETGEIEILDMRKMQTNSIPIENALRTASRTILRSALEEVKASYNFFQGYDCIIVTGGTGAAWFRGIKDHFSGMKSLKVIPVNHNDPEIPFIFGNVRGYYFFALGLCDQWE</sequence>
<accession>A0A9D1JDT7</accession>
<comment type="caution">
    <text evidence="2">The sequence shown here is derived from an EMBL/GenBank/DDBJ whole genome shotgun (WGS) entry which is preliminary data.</text>
</comment>
<dbReference type="InterPro" id="IPR040607">
    <property type="entry name" value="ALP_N"/>
</dbReference>
<reference evidence="2" key="2">
    <citation type="journal article" date="2021" name="PeerJ">
        <title>Extensive microbial diversity within the chicken gut microbiome revealed by metagenomics and culture.</title>
        <authorList>
            <person name="Gilroy R."/>
            <person name="Ravi A."/>
            <person name="Getino M."/>
            <person name="Pursley I."/>
            <person name="Horton D.L."/>
            <person name="Alikhan N.F."/>
            <person name="Baker D."/>
            <person name="Gharbi K."/>
            <person name="Hall N."/>
            <person name="Watson M."/>
            <person name="Adriaenssens E.M."/>
            <person name="Foster-Nyarko E."/>
            <person name="Jarju S."/>
            <person name="Secka A."/>
            <person name="Antonio M."/>
            <person name="Oren A."/>
            <person name="Chaudhuri R.R."/>
            <person name="La Ragione R."/>
            <person name="Hildebrand F."/>
            <person name="Pallen M.J."/>
        </authorList>
    </citation>
    <scope>NUCLEOTIDE SEQUENCE</scope>
    <source>
        <strain evidence="2">ChiW13-3771</strain>
    </source>
</reference>
<reference evidence="2" key="1">
    <citation type="submission" date="2020-10" db="EMBL/GenBank/DDBJ databases">
        <authorList>
            <person name="Gilroy R."/>
        </authorList>
    </citation>
    <scope>NUCLEOTIDE SEQUENCE</scope>
    <source>
        <strain evidence="2">ChiW13-3771</strain>
    </source>
</reference>
<organism evidence="2 3">
    <name type="scientific">Candidatus Fimimorpha faecalis</name>
    <dbReference type="NCBI Taxonomy" id="2840824"/>
    <lineage>
        <taxon>Bacteria</taxon>
        <taxon>Bacillati</taxon>
        <taxon>Bacillota</taxon>
        <taxon>Clostridia</taxon>
        <taxon>Eubacteriales</taxon>
        <taxon>Candidatus Fimimorpha</taxon>
    </lineage>
</organism>
<name>A0A9D1JDT7_9FIRM</name>
<proteinExistence type="predicted"/>
<evidence type="ECO:0000313" key="3">
    <source>
        <dbReference type="Proteomes" id="UP000824201"/>
    </source>
</evidence>
<dbReference type="Pfam" id="PF17989">
    <property type="entry name" value="ALP_N"/>
    <property type="match status" value="1"/>
</dbReference>
<evidence type="ECO:0000313" key="2">
    <source>
        <dbReference type="EMBL" id="HIR89503.1"/>
    </source>
</evidence>
<dbReference type="Proteomes" id="UP000824201">
    <property type="component" value="Unassembled WGS sequence"/>
</dbReference>
<dbReference type="Gene3D" id="3.30.420.40">
    <property type="match status" value="1"/>
</dbReference>
<dbReference type="EMBL" id="DVHN01000148">
    <property type="protein sequence ID" value="HIR89503.1"/>
    <property type="molecule type" value="Genomic_DNA"/>
</dbReference>
<gene>
    <name evidence="2" type="ORF">IAC96_11195</name>
</gene>
<protein>
    <submittedName>
        <fullName evidence="2">ParM/StbA family protein</fullName>
    </submittedName>
</protein>
<evidence type="ECO:0000259" key="1">
    <source>
        <dbReference type="Pfam" id="PF17989"/>
    </source>
</evidence>
<dbReference type="SUPFAM" id="SSF53067">
    <property type="entry name" value="Actin-like ATPase domain"/>
    <property type="match status" value="1"/>
</dbReference>
<dbReference type="AlphaFoldDB" id="A0A9D1JDT7"/>
<feature type="domain" description="Actin-like protein N-terminal" evidence="1">
    <location>
        <begin position="30"/>
        <end position="188"/>
    </location>
</feature>
<dbReference type="InterPro" id="IPR043129">
    <property type="entry name" value="ATPase_NBD"/>
</dbReference>